<feature type="compositionally biased region" description="Basic and acidic residues" evidence="2">
    <location>
        <begin position="389"/>
        <end position="414"/>
    </location>
</feature>
<feature type="coiled-coil region" evidence="1">
    <location>
        <begin position="158"/>
        <end position="222"/>
    </location>
</feature>
<feature type="domain" description="DUF4349" evidence="5">
    <location>
        <begin position="79"/>
        <end position="290"/>
    </location>
</feature>
<feature type="signal peptide" evidence="4">
    <location>
        <begin position="1"/>
        <end position="23"/>
    </location>
</feature>
<dbReference type="InterPro" id="IPR025645">
    <property type="entry name" value="DUF4349"/>
</dbReference>
<protein>
    <submittedName>
        <fullName evidence="6">DUF4349 domain-containing protein</fullName>
    </submittedName>
</protein>
<comment type="caution">
    <text evidence="6">The sequence shown here is derived from an EMBL/GenBank/DDBJ whole genome shotgun (WGS) entry which is preliminary data.</text>
</comment>
<dbReference type="PROSITE" id="PS51257">
    <property type="entry name" value="PROKAR_LIPOPROTEIN"/>
    <property type="match status" value="1"/>
</dbReference>
<keyword evidence="3" id="KW-0812">Transmembrane</keyword>
<evidence type="ECO:0000313" key="6">
    <source>
        <dbReference type="EMBL" id="MEN3534133.1"/>
    </source>
</evidence>
<organism evidence="6 7">
    <name type="scientific">Microbispora maris</name>
    <dbReference type="NCBI Taxonomy" id="3144104"/>
    <lineage>
        <taxon>Bacteria</taxon>
        <taxon>Bacillati</taxon>
        <taxon>Actinomycetota</taxon>
        <taxon>Actinomycetes</taxon>
        <taxon>Streptosporangiales</taxon>
        <taxon>Streptosporangiaceae</taxon>
        <taxon>Microbispora</taxon>
    </lineage>
</organism>
<evidence type="ECO:0000259" key="5">
    <source>
        <dbReference type="Pfam" id="PF14257"/>
    </source>
</evidence>
<gene>
    <name evidence="6" type="ORF">AAH991_03385</name>
</gene>
<feature type="transmembrane region" description="Helical" evidence="3">
    <location>
        <begin position="266"/>
        <end position="289"/>
    </location>
</feature>
<dbReference type="RefSeq" id="WP_346224236.1">
    <property type="nucleotide sequence ID" value="NZ_JBDJAW010000002.1"/>
</dbReference>
<keyword evidence="3" id="KW-1133">Transmembrane helix</keyword>
<feature type="region of interest" description="Disordered" evidence="2">
    <location>
        <begin position="26"/>
        <end position="75"/>
    </location>
</feature>
<feature type="compositionally biased region" description="Low complexity" evidence="2">
    <location>
        <begin position="342"/>
        <end position="356"/>
    </location>
</feature>
<evidence type="ECO:0000256" key="2">
    <source>
        <dbReference type="SAM" id="MobiDB-lite"/>
    </source>
</evidence>
<keyword evidence="7" id="KW-1185">Reference proteome</keyword>
<dbReference type="Proteomes" id="UP001447516">
    <property type="component" value="Unassembled WGS sequence"/>
</dbReference>
<dbReference type="Pfam" id="PF14257">
    <property type="entry name" value="DUF4349"/>
    <property type="match status" value="1"/>
</dbReference>
<feature type="region of interest" description="Disordered" evidence="2">
    <location>
        <begin position="300"/>
        <end position="414"/>
    </location>
</feature>
<sequence>MRRMRYGAAVLVAVAFLLTGCGGTEDMSSSSGAADSGGAPAAPAADAPTTGPTGQSAERQAVDGEGGGQEKARIDPADRAIIYQAELTVEAKDVTAAADRAKAIATGVGGYVAEERSDSYSGGQRAVIAFKVPPDRYADVLAQLGRDLGKRRSMRQNAQDVTEEVADVASRVKSAEAALGQFRTLLSKADKIGEILEIEREITNREAELESLQARQKALAAQTGMATVTLTLVLPPKPSARPGKEDRSGFLGGLRTGWDTLTTSTVVALTVLGALLPWLVVAGLVWLAVRTLMRRMRRRAAPPAGPVPPGAMPAGPAPSGAMPSGAMPHSAVPSGPVPPGYGPASPGGSPVPVAPYGPGGEPAGPHPTSSPAPAAPHPGRTRSASPEPAPHEDSDADRAAGHDSGRDSGRDDAT</sequence>
<feature type="chain" id="PRO_5047536159" evidence="4">
    <location>
        <begin position="24"/>
        <end position="414"/>
    </location>
</feature>
<name>A0ABV0AFL3_9ACTN</name>
<evidence type="ECO:0000256" key="3">
    <source>
        <dbReference type="SAM" id="Phobius"/>
    </source>
</evidence>
<feature type="compositionally biased region" description="Pro residues" evidence="2">
    <location>
        <begin position="364"/>
        <end position="376"/>
    </location>
</feature>
<accession>A0ABV0AFL3</accession>
<reference evidence="6 7" key="1">
    <citation type="submission" date="2024-05" db="EMBL/GenBank/DDBJ databases">
        <title>Microbispora sp.ZYX-F-249.</title>
        <authorList>
            <person name="Xie H."/>
        </authorList>
    </citation>
    <scope>NUCLEOTIDE SEQUENCE [LARGE SCALE GENOMIC DNA]</scope>
    <source>
        <strain evidence="6 7">ZYX-F-249</strain>
    </source>
</reference>
<keyword evidence="4" id="KW-0732">Signal</keyword>
<keyword evidence="3" id="KW-0472">Membrane</keyword>
<evidence type="ECO:0000256" key="1">
    <source>
        <dbReference type="SAM" id="Coils"/>
    </source>
</evidence>
<feature type="compositionally biased region" description="Low complexity" evidence="2">
    <location>
        <begin position="312"/>
        <end position="334"/>
    </location>
</feature>
<proteinExistence type="predicted"/>
<evidence type="ECO:0000313" key="7">
    <source>
        <dbReference type="Proteomes" id="UP001447516"/>
    </source>
</evidence>
<keyword evidence="1" id="KW-0175">Coiled coil</keyword>
<feature type="compositionally biased region" description="Low complexity" evidence="2">
    <location>
        <begin position="28"/>
        <end position="54"/>
    </location>
</feature>
<dbReference type="EMBL" id="JBDJAW010000002">
    <property type="protein sequence ID" value="MEN3534133.1"/>
    <property type="molecule type" value="Genomic_DNA"/>
</dbReference>
<evidence type="ECO:0000256" key="4">
    <source>
        <dbReference type="SAM" id="SignalP"/>
    </source>
</evidence>